<dbReference type="InterPro" id="IPR050361">
    <property type="entry name" value="MPP/UQCRC_Complex"/>
</dbReference>
<sequence length="423" mass="43132">MLPRVARSAARSAGAPAARRLSLVALEDDFPAAPAVVATAPKALDTQLGNLNGLPCVSLSGLGPAVRYGIVVAAGSRHEMEGENGAAHVLRKMALLSTAERSDLKLFRDLEALGATTQTAVDREYLMYSITCPPEVQAKALTLLSEAVMAPSLFDYELKKTKPVIEAELGDLAANKESYLLEAAHEASFGFNGLGNSLYATDGIPSADAVRAFYERNLVVENMVLVGAGAEIDAVKTAAATYFGEIASGAKASGEATTFGAGDVRIRVPGAPETLYALSYGFAAAEGPSLEVLAEIFNQQAPPNSQKAVVNTYSDASLLTVMGSSESKLTADAMKAALATLNGLSISDDALTGAMAKLEVEAAIKSGTMAGAVLPAGLAALFGTPAAATAEGVKAVASKIGGMTPAVAAVGKASAVPRASELI</sequence>
<dbReference type="GO" id="GO:0046872">
    <property type="term" value="F:metal ion binding"/>
    <property type="evidence" value="ECO:0007669"/>
    <property type="project" value="InterPro"/>
</dbReference>
<dbReference type="InterPro" id="IPR011249">
    <property type="entry name" value="Metalloenz_LuxS/M16"/>
</dbReference>
<gene>
    <name evidence="8" type="ORF">PPYR1160_LOCUS12852</name>
</gene>
<name>A0A7R9UE84_9STRA</name>
<dbReference type="PANTHER" id="PTHR11851">
    <property type="entry name" value="METALLOPROTEASE"/>
    <property type="match status" value="1"/>
</dbReference>
<dbReference type="GO" id="GO:0005739">
    <property type="term" value="C:mitochondrion"/>
    <property type="evidence" value="ECO:0007669"/>
    <property type="project" value="TreeGrafter"/>
</dbReference>
<proteinExistence type="inferred from homology"/>
<evidence type="ECO:0000256" key="3">
    <source>
        <dbReference type="ARBA" id="ARBA00030006"/>
    </source>
</evidence>
<evidence type="ECO:0000259" key="7">
    <source>
        <dbReference type="Pfam" id="PF05193"/>
    </source>
</evidence>
<dbReference type="Pfam" id="PF05193">
    <property type="entry name" value="Peptidase_M16_C"/>
    <property type="match status" value="1"/>
</dbReference>
<evidence type="ECO:0000256" key="2">
    <source>
        <dbReference type="ARBA" id="ARBA00007261"/>
    </source>
</evidence>
<dbReference type="PROSITE" id="PS00143">
    <property type="entry name" value="INSULINASE"/>
    <property type="match status" value="1"/>
</dbReference>
<dbReference type="Gene3D" id="3.30.830.10">
    <property type="entry name" value="Metalloenzyme, LuxS/M16 peptidase-like"/>
    <property type="match status" value="1"/>
</dbReference>
<dbReference type="GO" id="GO:0006508">
    <property type="term" value="P:proteolysis"/>
    <property type="evidence" value="ECO:0007669"/>
    <property type="project" value="InterPro"/>
</dbReference>
<dbReference type="InterPro" id="IPR001431">
    <property type="entry name" value="Pept_M16_Zn_BS"/>
</dbReference>
<reference evidence="8" key="1">
    <citation type="submission" date="2021-01" db="EMBL/GenBank/DDBJ databases">
        <authorList>
            <person name="Corre E."/>
            <person name="Pelletier E."/>
            <person name="Niang G."/>
            <person name="Scheremetjew M."/>
            <person name="Finn R."/>
            <person name="Kale V."/>
            <person name="Holt S."/>
            <person name="Cochrane G."/>
            <person name="Meng A."/>
            <person name="Brown T."/>
            <person name="Cohen L."/>
        </authorList>
    </citation>
    <scope>NUCLEOTIDE SEQUENCE</scope>
    <source>
        <strain evidence="8">CCMP2078</strain>
    </source>
</reference>
<dbReference type="InterPro" id="IPR011765">
    <property type="entry name" value="Pept_M16_N"/>
</dbReference>
<comment type="function">
    <text evidence="1">Substrate recognition and binding subunit of the essential mitochondrial processing protease (MPP), which cleaves the mitochondrial sequence off newly imported precursors proteins.</text>
</comment>
<organism evidence="8">
    <name type="scientific">Pinguiococcus pyrenoidosus</name>
    <dbReference type="NCBI Taxonomy" id="172671"/>
    <lineage>
        <taxon>Eukaryota</taxon>
        <taxon>Sar</taxon>
        <taxon>Stramenopiles</taxon>
        <taxon>Ochrophyta</taxon>
        <taxon>Pinguiophyceae</taxon>
        <taxon>Pinguiochrysidales</taxon>
        <taxon>Pinguiochrysidaceae</taxon>
        <taxon>Pinguiococcus</taxon>
    </lineage>
</organism>
<feature type="domain" description="Peptidase M16 C-terminal" evidence="7">
    <location>
        <begin position="206"/>
        <end position="297"/>
    </location>
</feature>
<protein>
    <recommendedName>
        <fullName evidence="3">Alpha-MPP</fullName>
    </recommendedName>
    <alternativeName>
        <fullName evidence="4">Inactive zinc metalloprotease alpha</fullName>
    </alternativeName>
</protein>
<comment type="similarity">
    <text evidence="2 5">Belongs to the peptidase M16 family.</text>
</comment>
<feature type="domain" description="Peptidase M16 N-terminal" evidence="6">
    <location>
        <begin position="64"/>
        <end position="201"/>
    </location>
</feature>
<evidence type="ECO:0000256" key="4">
    <source>
        <dbReference type="ARBA" id="ARBA00032315"/>
    </source>
</evidence>
<evidence type="ECO:0000259" key="6">
    <source>
        <dbReference type="Pfam" id="PF00675"/>
    </source>
</evidence>
<evidence type="ECO:0000313" key="8">
    <source>
        <dbReference type="EMBL" id="CAD8263350.1"/>
    </source>
</evidence>
<dbReference type="AlphaFoldDB" id="A0A7R9UE84"/>
<evidence type="ECO:0000256" key="5">
    <source>
        <dbReference type="RuleBase" id="RU004447"/>
    </source>
</evidence>
<dbReference type="PANTHER" id="PTHR11851:SF49">
    <property type="entry name" value="MITOCHONDRIAL-PROCESSING PEPTIDASE SUBUNIT ALPHA"/>
    <property type="match status" value="1"/>
</dbReference>
<dbReference type="GO" id="GO:0004222">
    <property type="term" value="F:metalloendopeptidase activity"/>
    <property type="evidence" value="ECO:0007669"/>
    <property type="project" value="InterPro"/>
</dbReference>
<evidence type="ECO:0000256" key="1">
    <source>
        <dbReference type="ARBA" id="ARBA00002123"/>
    </source>
</evidence>
<dbReference type="InterPro" id="IPR007863">
    <property type="entry name" value="Peptidase_M16_C"/>
</dbReference>
<dbReference type="SUPFAM" id="SSF63411">
    <property type="entry name" value="LuxS/MPP-like metallohydrolase"/>
    <property type="match status" value="2"/>
</dbReference>
<dbReference type="Pfam" id="PF00675">
    <property type="entry name" value="Peptidase_M16"/>
    <property type="match status" value="1"/>
</dbReference>
<accession>A0A7R9UE84</accession>
<dbReference type="EMBL" id="HBEA01016859">
    <property type="protein sequence ID" value="CAD8263350.1"/>
    <property type="molecule type" value="Transcribed_RNA"/>
</dbReference>